<evidence type="ECO:0000256" key="4">
    <source>
        <dbReference type="ARBA" id="ARBA00022759"/>
    </source>
</evidence>
<dbReference type="NCBIfam" id="TIGR02116">
    <property type="entry name" value="toxin_Txe_YoeB"/>
    <property type="match status" value="1"/>
</dbReference>
<dbReference type="Pfam" id="PF06769">
    <property type="entry name" value="YoeB_toxin"/>
    <property type="match status" value="1"/>
</dbReference>
<evidence type="ECO:0000256" key="7">
    <source>
        <dbReference type="ARBA" id="ARBA00050056"/>
    </source>
</evidence>
<dbReference type="PANTHER" id="PTHR38039:SF1">
    <property type="entry name" value="TOXIN YOEB"/>
    <property type="match status" value="1"/>
</dbReference>
<comment type="similarity">
    <text evidence="1">Belongs to the YoeB family.</text>
</comment>
<dbReference type="EMBL" id="JBHSSB010000029">
    <property type="protein sequence ID" value="MFC6295481.1"/>
    <property type="molecule type" value="Genomic_DNA"/>
</dbReference>
<keyword evidence="5" id="KW-0378">Hydrolase</keyword>
<accession>A0ABW1UKF2</accession>
<evidence type="ECO:0000256" key="1">
    <source>
        <dbReference type="ARBA" id="ARBA00008172"/>
    </source>
</evidence>
<dbReference type="RefSeq" id="WP_137608165.1">
    <property type="nucleotide sequence ID" value="NZ_BJDH01000011.1"/>
</dbReference>
<dbReference type="Gene3D" id="3.30.2310.20">
    <property type="entry name" value="RelE-like"/>
    <property type="match status" value="1"/>
</dbReference>
<evidence type="ECO:0000256" key="3">
    <source>
        <dbReference type="ARBA" id="ARBA00022722"/>
    </source>
</evidence>
<keyword evidence="4" id="KW-0255">Endonuclease</keyword>
<keyword evidence="9" id="KW-1185">Reference proteome</keyword>
<organism evidence="8 9">
    <name type="scientific">Lactiplantibacillus daoliensis</name>
    <dbReference type="NCBI Taxonomy" id="2559916"/>
    <lineage>
        <taxon>Bacteria</taxon>
        <taxon>Bacillati</taxon>
        <taxon>Bacillota</taxon>
        <taxon>Bacilli</taxon>
        <taxon>Lactobacillales</taxon>
        <taxon>Lactobacillaceae</taxon>
        <taxon>Lactiplantibacillus</taxon>
    </lineage>
</organism>
<evidence type="ECO:0000256" key="6">
    <source>
        <dbReference type="ARBA" id="ARBA00030388"/>
    </source>
</evidence>
<gene>
    <name evidence="8" type="ORF">ACFQH1_09755</name>
</gene>
<dbReference type="PANTHER" id="PTHR38039">
    <property type="entry name" value="TOXIN YOEB"/>
    <property type="match status" value="1"/>
</dbReference>
<name>A0ABW1UKF2_9LACO</name>
<reference evidence="9" key="1">
    <citation type="journal article" date="2019" name="Int. J. Syst. Evol. Microbiol.">
        <title>The Global Catalogue of Microorganisms (GCM) 10K type strain sequencing project: providing services to taxonomists for standard genome sequencing and annotation.</title>
        <authorList>
            <consortium name="The Broad Institute Genomics Platform"/>
            <consortium name="The Broad Institute Genome Sequencing Center for Infectious Disease"/>
            <person name="Wu L."/>
            <person name="Ma J."/>
        </authorList>
    </citation>
    <scope>NUCLEOTIDE SEQUENCE [LARGE SCALE GENOMIC DNA]</scope>
    <source>
        <strain evidence="9">CCM 8934</strain>
    </source>
</reference>
<evidence type="ECO:0000256" key="5">
    <source>
        <dbReference type="ARBA" id="ARBA00022801"/>
    </source>
</evidence>
<comment type="caution">
    <text evidence="8">The sequence shown here is derived from an EMBL/GenBank/DDBJ whole genome shotgun (WGS) entry which is preliminary data.</text>
</comment>
<keyword evidence="2" id="KW-1277">Toxin-antitoxin system</keyword>
<dbReference type="InterPro" id="IPR035093">
    <property type="entry name" value="RelE/ParE_toxin_dom_sf"/>
</dbReference>
<evidence type="ECO:0000313" key="8">
    <source>
        <dbReference type="EMBL" id="MFC6295481.1"/>
    </source>
</evidence>
<protein>
    <recommendedName>
        <fullName evidence="7">Endoribonuclease YoeB</fullName>
    </recommendedName>
    <alternativeName>
        <fullName evidence="6">Putative mRNA interferase YoeB</fullName>
    </alternativeName>
</protein>
<evidence type="ECO:0000313" key="9">
    <source>
        <dbReference type="Proteomes" id="UP001596227"/>
    </source>
</evidence>
<proteinExistence type="inferred from homology"/>
<evidence type="ECO:0000256" key="2">
    <source>
        <dbReference type="ARBA" id="ARBA00022649"/>
    </source>
</evidence>
<dbReference type="SUPFAM" id="SSF143011">
    <property type="entry name" value="RelE-like"/>
    <property type="match status" value="1"/>
</dbReference>
<sequence length="86" mass="10051">MYTVILKNSVKHDLRKIKQSQLVANFEAVVDQLKRDPYFPNQSLEKLTPPASGKYSRRLNIHHRVVYTIDAQNRIVTIYAAWSHDN</sequence>
<dbReference type="Proteomes" id="UP001596227">
    <property type="component" value="Unassembled WGS sequence"/>
</dbReference>
<keyword evidence="3" id="KW-0540">Nuclease</keyword>
<dbReference type="InterPro" id="IPR009614">
    <property type="entry name" value="YoeB_toxin"/>
</dbReference>